<feature type="transmembrane region" description="Helical" evidence="1">
    <location>
        <begin position="158"/>
        <end position="183"/>
    </location>
</feature>
<keyword evidence="3" id="KW-1185">Reference proteome</keyword>
<feature type="transmembrane region" description="Helical" evidence="1">
    <location>
        <begin position="220"/>
        <end position="242"/>
    </location>
</feature>
<sequence>MRRIYVAGKICLKRWRVLMLLYLSKKQICIAITITLLVFLIYCGFIITIFGSLVELYDAIAFALRSGAIGFQLIGILYLLSQLNRVFKDDFPSTTCYQGDDSPYTAVKRILYNSKYFITFIAAFLSPFIIIYTINFLMGNINLLSLTSISPSSILSRVLYDIFIYGVIFTNYVLLGAILWILISMVSAIGEIKNARYGIYDIVDIYCPDRVGGLSPVKKYLFSILYVFLMSITMLMIGHISLLPSFITHALGHGLFRPYSRAIAEFCVLSLFSILGVVLTVIGLNRLCSFCLKKIEERIMGINERYRVFQKKLFAISPDELDIPEEEINNLKSVVEILSNEREKLLRWHSDCSGINVGTAIKIFVAYIPPLVAIAFQVFQLLHYKPT</sequence>
<feature type="transmembrane region" description="Helical" evidence="1">
    <location>
        <begin position="262"/>
        <end position="284"/>
    </location>
</feature>
<organism evidence="2 3">
    <name type="scientific">Methanoculleus bourgensis (strain ATCC 43281 / DSM 3045 / OCM 15 / MS2)</name>
    <name type="common">Methanogenium bourgense</name>
    <dbReference type="NCBI Taxonomy" id="1201294"/>
    <lineage>
        <taxon>Archaea</taxon>
        <taxon>Methanobacteriati</taxon>
        <taxon>Methanobacteriota</taxon>
        <taxon>Stenosarchaea group</taxon>
        <taxon>Methanomicrobia</taxon>
        <taxon>Methanomicrobiales</taxon>
        <taxon>Methanomicrobiaceae</taxon>
        <taxon>Methanoculleus</taxon>
    </lineage>
</organism>
<reference evidence="3" key="1">
    <citation type="journal article" date="2012" name="J. Bacteriol.">
        <title>Complete genome sequence of the hydrogenotrophic, methanogenic archaeon Methanoculleus bourgensis strain MS2T, isolated from a sewage sludge digester.</title>
        <authorList>
            <person name="Maus I."/>
            <person name="Wibberg D."/>
            <person name="Stantscheff R."/>
            <person name="Eikmeyer F.G."/>
            <person name="Seffner A."/>
            <person name="Boelter J."/>
            <person name="Szczepanowski R."/>
            <person name="Blom J."/>
            <person name="Jaenicke S."/>
            <person name="Konig H."/>
            <person name="Puhler A."/>
            <person name="Schluter A."/>
        </authorList>
    </citation>
    <scope>NUCLEOTIDE SEQUENCE [LARGE SCALE GENOMIC DNA]</scope>
    <source>
        <strain evidence="3">ATCC 43281 / DSM 3045 / OCM 15 / MS2</strain>
    </source>
</reference>
<dbReference type="PATRIC" id="fig|1201294.9.peg.1226"/>
<keyword evidence="1" id="KW-0472">Membrane</keyword>
<dbReference type="AlphaFoldDB" id="I7LJJ5"/>
<keyword evidence="1" id="KW-1133">Transmembrane helix</keyword>
<evidence type="ECO:0008006" key="4">
    <source>
        <dbReference type="Google" id="ProtNLM"/>
    </source>
</evidence>
<feature type="transmembrane region" description="Helical" evidence="1">
    <location>
        <begin position="28"/>
        <end position="53"/>
    </location>
</feature>
<dbReference type="STRING" id="1201294.BN140_1109"/>
<dbReference type="KEGG" id="mbg:BN140_1109"/>
<feature type="transmembrane region" description="Helical" evidence="1">
    <location>
        <begin position="116"/>
        <end position="138"/>
    </location>
</feature>
<evidence type="ECO:0000256" key="1">
    <source>
        <dbReference type="SAM" id="Phobius"/>
    </source>
</evidence>
<feature type="transmembrane region" description="Helical" evidence="1">
    <location>
        <begin position="59"/>
        <end position="80"/>
    </location>
</feature>
<accession>I7LJJ5</accession>
<protein>
    <recommendedName>
        <fullName evidence="4">Gustatory receptor</fullName>
    </recommendedName>
</protein>
<evidence type="ECO:0000313" key="2">
    <source>
        <dbReference type="EMBL" id="CCJ36032.1"/>
    </source>
</evidence>
<dbReference type="HOGENOM" id="CLU_712919_0_0_2"/>
<evidence type="ECO:0000313" key="3">
    <source>
        <dbReference type="Proteomes" id="UP000009007"/>
    </source>
</evidence>
<proteinExistence type="predicted"/>
<dbReference type="EMBL" id="HE964772">
    <property type="protein sequence ID" value="CCJ36032.1"/>
    <property type="molecule type" value="Genomic_DNA"/>
</dbReference>
<name>I7LJJ5_METBM</name>
<keyword evidence="1" id="KW-0812">Transmembrane</keyword>
<dbReference type="Proteomes" id="UP000009007">
    <property type="component" value="Chromosome I"/>
</dbReference>
<gene>
    <name evidence="2" type="ordered locus">BN140_1109</name>
</gene>